<sequence length="29" mass="3207">MLGSNTVVHSGFIIKFEESAQTKAIHMET</sequence>
<dbReference type="EMBL" id="LSRL02011715">
    <property type="protein sequence ID" value="TDG38111.1"/>
    <property type="molecule type" value="Genomic_DNA"/>
</dbReference>
<name>A0A484AR94_DRONA</name>
<organism evidence="1 2">
    <name type="scientific">Drosophila navojoa</name>
    <name type="common">Fruit fly</name>
    <dbReference type="NCBI Taxonomy" id="7232"/>
    <lineage>
        <taxon>Eukaryota</taxon>
        <taxon>Metazoa</taxon>
        <taxon>Ecdysozoa</taxon>
        <taxon>Arthropoda</taxon>
        <taxon>Hexapoda</taxon>
        <taxon>Insecta</taxon>
        <taxon>Pterygota</taxon>
        <taxon>Neoptera</taxon>
        <taxon>Endopterygota</taxon>
        <taxon>Diptera</taxon>
        <taxon>Brachycera</taxon>
        <taxon>Muscomorpha</taxon>
        <taxon>Ephydroidea</taxon>
        <taxon>Drosophilidae</taxon>
        <taxon>Drosophila</taxon>
    </lineage>
</organism>
<proteinExistence type="predicted"/>
<gene>
    <name evidence="1" type="ORF">AWZ03_015467</name>
</gene>
<protein>
    <submittedName>
        <fullName evidence="1">Uncharacterized protein</fullName>
    </submittedName>
</protein>
<evidence type="ECO:0000313" key="2">
    <source>
        <dbReference type="Proteomes" id="UP000295192"/>
    </source>
</evidence>
<feature type="non-terminal residue" evidence="1">
    <location>
        <position position="29"/>
    </location>
</feature>
<dbReference type="AlphaFoldDB" id="A0A484AR94"/>
<reference evidence="1 2" key="1">
    <citation type="journal article" date="2019" name="J. Hered.">
        <title>An Improved Genome Assembly for Drosophila navojoa, the Basal Species in the mojavensis Cluster.</title>
        <authorList>
            <person name="Vanderlinde T."/>
            <person name="Dupim E.G."/>
            <person name="Nazario-Yepiz N.O."/>
            <person name="Carvalho A.B."/>
        </authorList>
    </citation>
    <scope>NUCLEOTIDE SEQUENCE [LARGE SCALE GENOMIC DNA]</scope>
    <source>
        <strain evidence="1">Navoj_Jal97</strain>
        <tissue evidence="1">Whole organism</tissue>
    </source>
</reference>
<evidence type="ECO:0000313" key="1">
    <source>
        <dbReference type="EMBL" id="TDG38111.1"/>
    </source>
</evidence>
<keyword evidence="2" id="KW-1185">Reference proteome</keyword>
<comment type="caution">
    <text evidence="1">The sequence shown here is derived from an EMBL/GenBank/DDBJ whole genome shotgun (WGS) entry which is preliminary data.</text>
</comment>
<dbReference type="Proteomes" id="UP000295192">
    <property type="component" value="Unassembled WGS sequence"/>
</dbReference>
<accession>A0A484AR94</accession>